<keyword evidence="3" id="KW-1185">Reference proteome</keyword>
<dbReference type="RefSeq" id="WP_247416885.1">
    <property type="nucleotide sequence ID" value="NZ_JALLGW010000001.1"/>
</dbReference>
<organism evidence="2 3">
    <name type="scientific">Halomarina salina</name>
    <dbReference type="NCBI Taxonomy" id="1872699"/>
    <lineage>
        <taxon>Archaea</taxon>
        <taxon>Methanobacteriati</taxon>
        <taxon>Methanobacteriota</taxon>
        <taxon>Stenosarchaea group</taxon>
        <taxon>Halobacteria</taxon>
        <taxon>Halobacteriales</taxon>
        <taxon>Natronomonadaceae</taxon>
        <taxon>Halomarina</taxon>
    </lineage>
</organism>
<reference evidence="2 3" key="1">
    <citation type="journal article" date="2019" name="Int. J. Syst. Evol. Microbiol.">
        <title>The Global Catalogue of Microorganisms (GCM) 10K type strain sequencing project: providing services to taxonomists for standard genome sequencing and annotation.</title>
        <authorList>
            <consortium name="The Broad Institute Genomics Platform"/>
            <consortium name="The Broad Institute Genome Sequencing Center for Infectious Disease"/>
            <person name="Wu L."/>
            <person name="Ma J."/>
        </authorList>
    </citation>
    <scope>NUCLEOTIDE SEQUENCE [LARGE SCALE GENOMIC DNA]</scope>
    <source>
        <strain evidence="2 3">CGMCC 1.12543</strain>
    </source>
</reference>
<dbReference type="AlphaFoldDB" id="A0ABD5RQJ4"/>
<proteinExistence type="predicted"/>
<feature type="transmembrane region" description="Helical" evidence="1">
    <location>
        <begin position="265"/>
        <end position="282"/>
    </location>
</feature>
<feature type="transmembrane region" description="Helical" evidence="1">
    <location>
        <begin position="239"/>
        <end position="258"/>
    </location>
</feature>
<dbReference type="InterPro" id="IPR002749">
    <property type="entry name" value="DUF63"/>
</dbReference>
<name>A0ABD5RQJ4_9EURY</name>
<feature type="transmembrane region" description="Helical" evidence="1">
    <location>
        <begin position="170"/>
        <end position="189"/>
    </location>
</feature>
<keyword evidence="1" id="KW-0812">Transmembrane</keyword>
<feature type="transmembrane region" description="Helical" evidence="1">
    <location>
        <begin position="201"/>
        <end position="219"/>
    </location>
</feature>
<sequence length="388" mass="41515">MSLQDRASTLSPARAWLAAFAAALAVLVGGSLVLRDLVYDRFVWQYFWGPVYADAHNAACAVKQGGTTQLLGSDSCASLPADAVVARPGYTVVSEIGYAVTLVFMLAGVLFLLRELELGTEKEFFFALIPFMFFGGALRVVEDANNVAATTAGVEQAITYPLNALIISPIIYFVVFAITLATLVAAVLLDRRGVVNDYVPVVFGAGAVYLLVTVAYIYFVVTTRLAGQPGTDAGFYPQVTVAVMVLSTLISLAVFGALRWTSPAVVAGTGLIGLVVLFGHTLDGVANVLAADWWQVLGLPFQYYPKHPVNAFIINFTEANLSGNVSETLGTAWPFLLVKIVAAIAVIWLFDEQIFEESPRYAILLLVAILAVGLGPGTRDMLRATFAI</sequence>
<dbReference type="PANTHER" id="PTHR40700">
    <property type="entry name" value="HYPOTHETICAL MEMBRANE PROTEIN, CONSERVED, DUF63 FAMILY"/>
    <property type="match status" value="1"/>
</dbReference>
<accession>A0ABD5RQJ4</accession>
<keyword evidence="1" id="KW-0472">Membrane</keyword>
<evidence type="ECO:0000313" key="2">
    <source>
        <dbReference type="EMBL" id="MFC5972927.1"/>
    </source>
</evidence>
<dbReference type="Proteomes" id="UP001596099">
    <property type="component" value="Unassembled WGS sequence"/>
</dbReference>
<evidence type="ECO:0000256" key="1">
    <source>
        <dbReference type="SAM" id="Phobius"/>
    </source>
</evidence>
<dbReference type="EMBL" id="JBHSQH010000001">
    <property type="protein sequence ID" value="MFC5972927.1"/>
    <property type="molecule type" value="Genomic_DNA"/>
</dbReference>
<feature type="transmembrane region" description="Helical" evidence="1">
    <location>
        <begin position="125"/>
        <end position="141"/>
    </location>
</feature>
<gene>
    <name evidence="2" type="ORF">ACFPYI_16460</name>
</gene>
<evidence type="ECO:0000313" key="3">
    <source>
        <dbReference type="Proteomes" id="UP001596099"/>
    </source>
</evidence>
<dbReference type="PANTHER" id="PTHR40700:SF1">
    <property type="entry name" value="DUF63 DOMAIN-CONTAINING PROTEIN"/>
    <property type="match status" value="1"/>
</dbReference>
<feature type="transmembrane region" description="Helical" evidence="1">
    <location>
        <begin position="96"/>
        <end position="113"/>
    </location>
</feature>
<feature type="transmembrane region" description="Helical" evidence="1">
    <location>
        <begin position="331"/>
        <end position="349"/>
    </location>
</feature>
<protein>
    <submittedName>
        <fullName evidence="2">DUF63 family protein</fullName>
    </submittedName>
</protein>
<keyword evidence="1" id="KW-1133">Transmembrane helix</keyword>
<feature type="transmembrane region" description="Helical" evidence="1">
    <location>
        <begin position="361"/>
        <end position="378"/>
    </location>
</feature>
<dbReference type="Pfam" id="PF01889">
    <property type="entry name" value="DUF63"/>
    <property type="match status" value="1"/>
</dbReference>
<comment type="caution">
    <text evidence="2">The sequence shown here is derived from an EMBL/GenBank/DDBJ whole genome shotgun (WGS) entry which is preliminary data.</text>
</comment>